<sequence>MSCPNAFISYLLEFHCTRDYFECHEILEEYWKEEPSNRRNPVWVGFIQLAVSLYHYRRKNMNGAAKSLSKARRILTEERVQVEALGIHFKALLQLISEVENDMQNGKEYKSISLPLKDPLLDRCQRESKERKLCWISSSDLTDFHLINRHKTRDRSEVIEERAKQLLNRRAQN</sequence>
<evidence type="ECO:0000313" key="2">
    <source>
        <dbReference type="Proteomes" id="UP000823486"/>
    </source>
</evidence>
<gene>
    <name evidence="1" type="ORF">JOC77_002611</name>
</gene>
<dbReference type="EMBL" id="JAFBFI010000011">
    <property type="protein sequence ID" value="MBM7693171.1"/>
    <property type="molecule type" value="Genomic_DNA"/>
</dbReference>
<dbReference type="InterPro" id="IPR023203">
    <property type="entry name" value="TTHA0068_sf"/>
</dbReference>
<dbReference type="Pfam" id="PF03745">
    <property type="entry name" value="DUF309"/>
    <property type="match status" value="1"/>
</dbReference>
<evidence type="ECO:0000313" key="1">
    <source>
        <dbReference type="EMBL" id="MBM7693171.1"/>
    </source>
</evidence>
<reference evidence="1 2" key="1">
    <citation type="submission" date="2021-01" db="EMBL/GenBank/DDBJ databases">
        <title>Genomic Encyclopedia of Type Strains, Phase IV (KMG-IV): sequencing the most valuable type-strain genomes for metagenomic binning, comparative biology and taxonomic classification.</title>
        <authorList>
            <person name="Goeker M."/>
        </authorList>
    </citation>
    <scope>NUCLEOTIDE SEQUENCE [LARGE SCALE GENOMIC DNA]</scope>
    <source>
        <strain evidence="1 2">DSM 105482</strain>
    </source>
</reference>
<dbReference type="PANTHER" id="PTHR34796:SF1">
    <property type="entry name" value="EXPRESSED PROTEIN"/>
    <property type="match status" value="1"/>
</dbReference>
<dbReference type="Proteomes" id="UP000823486">
    <property type="component" value="Unassembled WGS sequence"/>
</dbReference>
<keyword evidence="2" id="KW-1185">Reference proteome</keyword>
<organism evidence="1 2">
    <name type="scientific">Peribacillus deserti</name>
    <dbReference type="NCBI Taxonomy" id="673318"/>
    <lineage>
        <taxon>Bacteria</taxon>
        <taxon>Bacillati</taxon>
        <taxon>Bacillota</taxon>
        <taxon>Bacilli</taxon>
        <taxon>Bacillales</taxon>
        <taxon>Bacillaceae</taxon>
        <taxon>Peribacillus</taxon>
    </lineage>
</organism>
<proteinExistence type="predicted"/>
<dbReference type="InterPro" id="IPR005500">
    <property type="entry name" value="DUF309"/>
</dbReference>
<name>A0ABS2QJ48_9BACI</name>
<keyword evidence="1" id="KW-0378">Hydrolase</keyword>
<dbReference type="RefSeq" id="WP_204543847.1">
    <property type="nucleotide sequence ID" value="NZ_JAFBFI010000011.1"/>
</dbReference>
<dbReference type="Gene3D" id="1.10.3450.10">
    <property type="entry name" value="TTHA0068-like"/>
    <property type="match status" value="1"/>
</dbReference>
<comment type="caution">
    <text evidence="1">The sequence shown here is derived from an EMBL/GenBank/DDBJ whole genome shotgun (WGS) entry which is preliminary data.</text>
</comment>
<dbReference type="PANTHER" id="PTHR34796">
    <property type="entry name" value="EXPRESSED PROTEIN"/>
    <property type="match status" value="1"/>
</dbReference>
<accession>A0ABS2QJ48</accession>
<dbReference type="GO" id="GO:0016787">
    <property type="term" value="F:hydrolase activity"/>
    <property type="evidence" value="ECO:0007669"/>
    <property type="project" value="UniProtKB-KW"/>
</dbReference>
<protein>
    <submittedName>
        <fullName evidence="1">Metal-dependent hydrolase</fullName>
    </submittedName>
</protein>
<dbReference type="SUPFAM" id="SSF140663">
    <property type="entry name" value="TTHA0068-like"/>
    <property type="match status" value="1"/>
</dbReference>